<name>A0A8J7LQ18_9RHOB</name>
<sequence>MKIGYTKLTGQGELDLLLAGVADKLTAQGKRCMGIVQINSDRDDCHRCDMDVQVLSNGPKIRISQDLGKESRGCRLNPEAMAEAVSAVSQRMEDGYDVFLLNKFGKHESEGKGFRELLGEAAAAGATVMVGTNGLNEEAFVEFSGGVAEFVAPDEAEILAWITDTK</sequence>
<protein>
    <submittedName>
        <fullName evidence="1">DUF2478 domain-containing protein</fullName>
    </submittedName>
</protein>
<dbReference type="AlphaFoldDB" id="A0A8J7LQ18"/>
<evidence type="ECO:0000313" key="2">
    <source>
        <dbReference type="Proteomes" id="UP000640583"/>
    </source>
</evidence>
<dbReference type="RefSeq" id="WP_228849220.1">
    <property type="nucleotide sequence ID" value="NZ_JADCKQ010000009.1"/>
</dbReference>
<proteinExistence type="predicted"/>
<dbReference type="InterPro" id="IPR018912">
    <property type="entry name" value="DUF2478"/>
</dbReference>
<dbReference type="EMBL" id="JADCKQ010000009">
    <property type="protein sequence ID" value="MBI1494456.1"/>
    <property type="molecule type" value="Genomic_DNA"/>
</dbReference>
<dbReference type="Pfam" id="PF10649">
    <property type="entry name" value="DUF2478"/>
    <property type="match status" value="1"/>
</dbReference>
<dbReference type="Proteomes" id="UP000640583">
    <property type="component" value="Unassembled WGS sequence"/>
</dbReference>
<comment type="caution">
    <text evidence="1">The sequence shown here is derived from an EMBL/GenBank/DDBJ whole genome shotgun (WGS) entry which is preliminary data.</text>
</comment>
<accession>A0A8J7LQ18</accession>
<reference evidence="1" key="1">
    <citation type="submission" date="2020-10" db="EMBL/GenBank/DDBJ databases">
        <title>Paenihalocynthiibacter styelae gen. nov., sp. nov., isolated from stalked sea squirt Styela clava.</title>
        <authorList>
            <person name="Kim Y.-O."/>
            <person name="Yoon J.-H."/>
        </authorList>
    </citation>
    <scope>NUCLEOTIDE SEQUENCE</scope>
    <source>
        <strain evidence="1">MYP1-1</strain>
    </source>
</reference>
<keyword evidence="2" id="KW-1185">Reference proteome</keyword>
<organism evidence="1 2">
    <name type="scientific">Halocynthiibacter styelae</name>
    <dbReference type="NCBI Taxonomy" id="2761955"/>
    <lineage>
        <taxon>Bacteria</taxon>
        <taxon>Pseudomonadati</taxon>
        <taxon>Pseudomonadota</taxon>
        <taxon>Alphaproteobacteria</taxon>
        <taxon>Rhodobacterales</taxon>
        <taxon>Paracoccaceae</taxon>
        <taxon>Halocynthiibacter</taxon>
    </lineage>
</organism>
<evidence type="ECO:0000313" key="1">
    <source>
        <dbReference type="EMBL" id="MBI1494456.1"/>
    </source>
</evidence>
<gene>
    <name evidence="1" type="ORF">H1D41_12485</name>
</gene>